<dbReference type="OrthoDB" id="2721765at2"/>
<feature type="chain" id="PRO_5019352253" evidence="2">
    <location>
        <begin position="26"/>
        <end position="157"/>
    </location>
</feature>
<feature type="domain" description="DUF3887" evidence="3">
    <location>
        <begin position="65"/>
        <end position="154"/>
    </location>
</feature>
<evidence type="ECO:0000313" key="4">
    <source>
        <dbReference type="EMBL" id="RHW30378.1"/>
    </source>
</evidence>
<protein>
    <submittedName>
        <fullName evidence="4">DUF3887 domain-containing protein</fullName>
    </submittedName>
</protein>
<reference evidence="4 5" key="1">
    <citation type="journal article" date="2007" name="Int. J. Syst. Evol. Microbiol.">
        <title>Oceanobacillus profundus sp. nov., isolated from a deep-sea sediment core.</title>
        <authorList>
            <person name="Kim Y.G."/>
            <person name="Choi D.H."/>
            <person name="Hyun S."/>
            <person name="Cho B.C."/>
        </authorList>
    </citation>
    <scope>NUCLEOTIDE SEQUENCE [LARGE SCALE GENOMIC DNA]</scope>
    <source>
        <strain evidence="4 5">DSM 18246</strain>
    </source>
</reference>
<dbReference type="EMBL" id="QWEH01000014">
    <property type="protein sequence ID" value="RHW30378.1"/>
    <property type="molecule type" value="Genomic_DNA"/>
</dbReference>
<dbReference type="InterPro" id="IPR024981">
    <property type="entry name" value="DUF3887"/>
</dbReference>
<evidence type="ECO:0000259" key="3">
    <source>
        <dbReference type="Pfam" id="PF13026"/>
    </source>
</evidence>
<evidence type="ECO:0000256" key="2">
    <source>
        <dbReference type="SAM" id="SignalP"/>
    </source>
</evidence>
<dbReference type="RefSeq" id="WP_118890010.1">
    <property type="nucleotide sequence ID" value="NZ_PHUT01000001.1"/>
</dbReference>
<gene>
    <name evidence="4" type="ORF">D1B32_17560</name>
</gene>
<dbReference type="Pfam" id="PF13026">
    <property type="entry name" value="DUF3887"/>
    <property type="match status" value="1"/>
</dbReference>
<dbReference type="Proteomes" id="UP000285456">
    <property type="component" value="Unassembled WGS sequence"/>
</dbReference>
<dbReference type="AlphaFoldDB" id="A0A417YCN8"/>
<feature type="signal peptide" evidence="2">
    <location>
        <begin position="1"/>
        <end position="25"/>
    </location>
</feature>
<accession>A0A417YCN8</accession>
<keyword evidence="5" id="KW-1185">Reference proteome</keyword>
<dbReference type="PROSITE" id="PS51257">
    <property type="entry name" value="PROKAR_LIPOPROTEIN"/>
    <property type="match status" value="1"/>
</dbReference>
<feature type="compositionally biased region" description="Polar residues" evidence="1">
    <location>
        <begin position="23"/>
        <end position="36"/>
    </location>
</feature>
<name>A0A417YCN8_9BACI</name>
<feature type="region of interest" description="Disordered" evidence="1">
    <location>
        <begin position="22"/>
        <end position="58"/>
    </location>
</feature>
<keyword evidence="2" id="KW-0732">Signal</keyword>
<feature type="compositionally biased region" description="Acidic residues" evidence="1">
    <location>
        <begin position="37"/>
        <end position="47"/>
    </location>
</feature>
<organism evidence="4 5">
    <name type="scientific">Oceanobacillus profundus</name>
    <dbReference type="NCBI Taxonomy" id="372463"/>
    <lineage>
        <taxon>Bacteria</taxon>
        <taxon>Bacillati</taxon>
        <taxon>Bacillota</taxon>
        <taxon>Bacilli</taxon>
        <taxon>Bacillales</taxon>
        <taxon>Bacillaceae</taxon>
        <taxon>Oceanobacillus</taxon>
    </lineage>
</organism>
<proteinExistence type="predicted"/>
<sequence>MKKLFFILLALLVLMGCGEPTGDQASENATDSSTSDEQNEDTDDAADSSEKNGSDEDTEEIVTLAEEFIGQLANGEFETATQHFNGTMEAELTPVALDELWVALEDQLGGFIDQEYSSIEQVDDHQVVLIDGLFESADVVFSVTFDNNNQIAGFYIQ</sequence>
<evidence type="ECO:0000313" key="5">
    <source>
        <dbReference type="Proteomes" id="UP000285456"/>
    </source>
</evidence>
<dbReference type="Gene3D" id="3.10.450.590">
    <property type="match status" value="1"/>
</dbReference>
<comment type="caution">
    <text evidence="4">The sequence shown here is derived from an EMBL/GenBank/DDBJ whole genome shotgun (WGS) entry which is preliminary data.</text>
</comment>
<evidence type="ECO:0000256" key="1">
    <source>
        <dbReference type="SAM" id="MobiDB-lite"/>
    </source>
</evidence>